<dbReference type="EnsemblMetazoa" id="XM_017117098.2">
    <property type="protein sequence ID" value="XP_016972587.2"/>
    <property type="gene ID" value="LOC108039920"/>
</dbReference>
<feature type="signal peptide" evidence="1">
    <location>
        <begin position="1"/>
        <end position="22"/>
    </location>
</feature>
<dbReference type="GeneID" id="108039920"/>
<reference evidence="2" key="2">
    <citation type="submission" date="2025-05" db="UniProtKB">
        <authorList>
            <consortium name="EnsemblMetazoa"/>
        </authorList>
    </citation>
    <scope>IDENTIFICATION</scope>
</reference>
<dbReference type="PANTHER" id="PTHR10974">
    <property type="entry name" value="FI08016P-RELATED"/>
    <property type="match status" value="1"/>
</dbReference>
<dbReference type="Proteomes" id="UP001652680">
    <property type="component" value="Unassembled WGS sequence"/>
</dbReference>
<dbReference type="InterPro" id="IPR017850">
    <property type="entry name" value="Alkaline_phosphatase_core_sf"/>
</dbReference>
<accession>A0ABM5H0C6</accession>
<dbReference type="Pfam" id="PF02995">
    <property type="entry name" value="DUF229"/>
    <property type="match status" value="1"/>
</dbReference>
<dbReference type="InterPro" id="IPR004245">
    <property type="entry name" value="DUF229"/>
</dbReference>
<evidence type="ECO:0000256" key="1">
    <source>
        <dbReference type="SAM" id="SignalP"/>
    </source>
</evidence>
<dbReference type="SUPFAM" id="SSF53649">
    <property type="entry name" value="Alkaline phosphatase-like"/>
    <property type="match status" value="1"/>
</dbReference>
<name>A0ABM5H0C6_DRORH</name>
<proteinExistence type="predicted"/>
<reference evidence="3" key="1">
    <citation type="journal article" date="2021" name="Elife">
        <title>Highly contiguous assemblies of 101 drosophilid genomes.</title>
        <authorList>
            <person name="Kim B.Y."/>
            <person name="Wang J.R."/>
            <person name="Miller D.E."/>
            <person name="Barmina O."/>
            <person name="Delaney E."/>
            <person name="Thompson A."/>
            <person name="Comeault A.A."/>
            <person name="Peede D."/>
            <person name="D'Agostino E.R."/>
            <person name="Pelaez J."/>
            <person name="Aguilar J.M."/>
            <person name="Haji D."/>
            <person name="Matsunaga T."/>
            <person name="Armstrong E.E."/>
            <person name="Zych M."/>
            <person name="Ogawa Y."/>
            <person name="Stamenkovic-Radak M."/>
            <person name="Jelic M."/>
            <person name="Veselinovic M.S."/>
            <person name="Tanaskovic M."/>
            <person name="Eric P."/>
            <person name="Gao J.J."/>
            <person name="Katoh T.K."/>
            <person name="Toda M.J."/>
            <person name="Watabe H."/>
            <person name="Watada M."/>
            <person name="Davis J.S."/>
            <person name="Moyle L.C."/>
            <person name="Manoli G."/>
            <person name="Bertolini E."/>
            <person name="Kostal V."/>
            <person name="Hawley R.S."/>
            <person name="Takahashi A."/>
            <person name="Jones C.D."/>
            <person name="Price D.K."/>
            <person name="Whiteman N."/>
            <person name="Kopp A."/>
            <person name="Matute D.R."/>
            <person name="Petrov D.A."/>
        </authorList>
    </citation>
    <scope>NUCLEOTIDE SEQUENCE [LARGE SCALE GENOMIC DNA]</scope>
</reference>
<keyword evidence="1" id="KW-0732">Signal</keyword>
<dbReference type="PANTHER" id="PTHR10974:SF9">
    <property type="entry name" value="DUF229 DOMAIN CONTAINING PROTEIN-RELATED"/>
    <property type="match status" value="1"/>
</dbReference>
<feature type="chain" id="PRO_5045390308" evidence="1">
    <location>
        <begin position="23"/>
        <end position="647"/>
    </location>
</feature>
<dbReference type="Gene3D" id="3.40.720.10">
    <property type="entry name" value="Alkaline Phosphatase, subunit A"/>
    <property type="match status" value="1"/>
</dbReference>
<dbReference type="CDD" id="cd16021">
    <property type="entry name" value="ALP_like"/>
    <property type="match status" value="1"/>
</dbReference>
<organism evidence="2 3">
    <name type="scientific">Drosophila rhopaloa</name>
    <name type="common">Fruit fly</name>
    <dbReference type="NCBI Taxonomy" id="1041015"/>
    <lineage>
        <taxon>Eukaryota</taxon>
        <taxon>Metazoa</taxon>
        <taxon>Ecdysozoa</taxon>
        <taxon>Arthropoda</taxon>
        <taxon>Hexapoda</taxon>
        <taxon>Insecta</taxon>
        <taxon>Pterygota</taxon>
        <taxon>Neoptera</taxon>
        <taxon>Endopterygota</taxon>
        <taxon>Diptera</taxon>
        <taxon>Brachycera</taxon>
        <taxon>Muscomorpha</taxon>
        <taxon>Ephydroidea</taxon>
        <taxon>Drosophilidae</taxon>
        <taxon>Drosophila</taxon>
        <taxon>Sophophora</taxon>
    </lineage>
</organism>
<keyword evidence="3" id="KW-1185">Reference proteome</keyword>
<protein>
    <submittedName>
        <fullName evidence="2">Uncharacterized protein</fullName>
    </submittedName>
</protein>
<evidence type="ECO:0000313" key="2">
    <source>
        <dbReference type="EnsemblMetazoa" id="XP_016972587.2"/>
    </source>
</evidence>
<evidence type="ECO:0000313" key="3">
    <source>
        <dbReference type="Proteomes" id="UP001652680"/>
    </source>
</evidence>
<sequence>MRSRSKQLLLFLWLLLIFVSSAKWKFKSSNHTKYFVESEFCKMPYVDPFSQEVMSSFRTRKLKVCHHDRDLITPEFDSKTKLYRLHIHKELVKGLKANITLRCFYQKITRNDKNLWPDDSYSLSDHRSLTHHLVLPKDVQFLTTSCSIVNKTEESKAIQRDGFAFVQDLFTPKQLEENFKIMNRTDEPKPSVIIMGLDSTSRMNFRRSMPKVSKYVDQEGWFEMQGYNKVGDNTLPNLLAVLAGTSTDRAQKHCNLRNRGCMDKINFIWKRFKKEGYTTAFAEDCENISTFNFNLAGFVYRPVDYYLRPFLYAAEATLKLTSYLTGAYCVGRHLSFKYVWDFGQQFIQRFLNEAPIFGLLWSNSFTHNYMTGATSLDDTFKEYLDNFEKLGLFNRSVVIFMSDHGDRYNSLRSKSSGFLEERLPMIFIYVPPWFRTKYPQYVESLKNNRNRLSSNYDLHMTLQHLLQLNTDSMAGFDPDLQAIKCKTCQSLFFELPVNRTCAEAGVDEKWCTCHPPENINDPKLINEIGEAIVDRLNKHFREKNITDICQTLKLGRIRKAYRKIILATASKPTDPDEHIYTLEFWAIPRGLFEATVRWNKRTKKLTMNVEELSRLNNYENDSRCIKDAKVKKYCICNESVTTSSKSP</sequence>
<dbReference type="RefSeq" id="XP_016972587.2">
    <property type="nucleotide sequence ID" value="XM_017117098.2"/>
</dbReference>